<sequence length="301" mass="35471">QYKILSMLDQKSIVDYCNSLQFLVNTMRAYGEKFTNKNLEDKILRTFSSKFDYIVVAIEESKDIKKMKVEELQGSLEAHELRLLSRNRVHVVESGEKARRTTYSIRRDCLQVKISKDNRKKTMRMMFIWLALNSDNEMVIGLPCIVMLDKTCEDCLICKQPKNAFKSHMHMRVTYLLYVVYSDVCYSLGKNKYFILFVDEYNRMMWLYLIKAKSDVFALKILKIDGGGEYTSHEYKSYCVEHGILHEVTTPYDNFMLKHHFQECLVEHLNELQVVDVLTKSLKRDKFERLRVELGIVSLST</sequence>
<evidence type="ECO:0000313" key="10">
    <source>
        <dbReference type="EMBL" id="KYP35613.1"/>
    </source>
</evidence>
<keyword evidence="4" id="KW-0378">Hydrolase</keyword>
<dbReference type="GO" id="GO:0046872">
    <property type="term" value="F:metal ion binding"/>
    <property type="evidence" value="ECO:0007669"/>
    <property type="project" value="UniProtKB-KW"/>
</dbReference>
<name>A0A151QZD1_CAJCA</name>
<keyword evidence="2" id="KW-0479">Metal-binding</keyword>
<proteinExistence type="predicted"/>
<dbReference type="InterPro" id="IPR012337">
    <property type="entry name" value="RNaseH-like_sf"/>
</dbReference>
<dbReference type="InterPro" id="IPR036397">
    <property type="entry name" value="RNaseH_sf"/>
</dbReference>
<keyword evidence="1" id="KW-0540">Nuclease</keyword>
<keyword evidence="8" id="KW-0548">Nucleotidyltransferase</keyword>
<keyword evidence="6" id="KW-0229">DNA integration</keyword>
<organism evidence="10 11">
    <name type="scientific">Cajanus cajan</name>
    <name type="common">Pigeon pea</name>
    <name type="synonym">Cajanus indicus</name>
    <dbReference type="NCBI Taxonomy" id="3821"/>
    <lineage>
        <taxon>Eukaryota</taxon>
        <taxon>Viridiplantae</taxon>
        <taxon>Streptophyta</taxon>
        <taxon>Embryophyta</taxon>
        <taxon>Tracheophyta</taxon>
        <taxon>Spermatophyta</taxon>
        <taxon>Magnoliopsida</taxon>
        <taxon>eudicotyledons</taxon>
        <taxon>Gunneridae</taxon>
        <taxon>Pentapetalae</taxon>
        <taxon>rosids</taxon>
        <taxon>fabids</taxon>
        <taxon>Fabales</taxon>
        <taxon>Fabaceae</taxon>
        <taxon>Papilionoideae</taxon>
        <taxon>50 kb inversion clade</taxon>
        <taxon>NPAAA clade</taxon>
        <taxon>indigoferoid/millettioid clade</taxon>
        <taxon>Phaseoleae</taxon>
        <taxon>Cajanus</taxon>
    </lineage>
</organism>
<dbReference type="GO" id="GO:0016787">
    <property type="term" value="F:hydrolase activity"/>
    <property type="evidence" value="ECO:0007669"/>
    <property type="project" value="UniProtKB-KW"/>
</dbReference>
<keyword evidence="3" id="KW-0255">Endonuclease</keyword>
<dbReference type="PANTHER" id="PTHR42648:SF11">
    <property type="entry name" value="TRANSPOSON TY4-P GAG-POL POLYPROTEIN"/>
    <property type="match status" value="1"/>
</dbReference>
<dbReference type="AlphaFoldDB" id="A0A151QZD1"/>
<evidence type="ECO:0000256" key="2">
    <source>
        <dbReference type="ARBA" id="ARBA00022723"/>
    </source>
</evidence>
<dbReference type="GO" id="GO:0004519">
    <property type="term" value="F:endonuclease activity"/>
    <property type="evidence" value="ECO:0007669"/>
    <property type="project" value="UniProtKB-KW"/>
</dbReference>
<keyword evidence="9" id="KW-0233">DNA recombination</keyword>
<gene>
    <name evidence="10" type="ORF">KK1_043345</name>
</gene>
<protein>
    <submittedName>
        <fullName evidence="10">Retrovirus-related Pol polyprotein from transposon TNT 1-94</fullName>
    </submittedName>
</protein>
<accession>A0A151QZD1</accession>
<dbReference type="EMBL" id="KQ484346">
    <property type="protein sequence ID" value="KYP35613.1"/>
    <property type="molecule type" value="Genomic_DNA"/>
</dbReference>
<keyword evidence="11" id="KW-1185">Reference proteome</keyword>
<keyword evidence="7" id="KW-0695">RNA-directed DNA polymerase</keyword>
<keyword evidence="8" id="KW-0808">Transferase</keyword>
<dbReference type="Proteomes" id="UP000075243">
    <property type="component" value="Unassembled WGS sequence"/>
</dbReference>
<evidence type="ECO:0000256" key="9">
    <source>
        <dbReference type="ARBA" id="ARBA00023172"/>
    </source>
</evidence>
<keyword evidence="5" id="KW-0460">Magnesium</keyword>
<evidence type="ECO:0000256" key="8">
    <source>
        <dbReference type="ARBA" id="ARBA00022932"/>
    </source>
</evidence>
<keyword evidence="8" id="KW-0239">DNA-directed DNA polymerase</keyword>
<dbReference type="GO" id="GO:0003887">
    <property type="term" value="F:DNA-directed DNA polymerase activity"/>
    <property type="evidence" value="ECO:0007669"/>
    <property type="project" value="UniProtKB-KW"/>
</dbReference>
<dbReference type="GO" id="GO:0003964">
    <property type="term" value="F:RNA-directed DNA polymerase activity"/>
    <property type="evidence" value="ECO:0007669"/>
    <property type="project" value="UniProtKB-KW"/>
</dbReference>
<evidence type="ECO:0000256" key="1">
    <source>
        <dbReference type="ARBA" id="ARBA00022722"/>
    </source>
</evidence>
<feature type="non-terminal residue" evidence="10">
    <location>
        <position position="1"/>
    </location>
</feature>
<evidence type="ECO:0000256" key="4">
    <source>
        <dbReference type="ARBA" id="ARBA00022801"/>
    </source>
</evidence>
<evidence type="ECO:0000256" key="7">
    <source>
        <dbReference type="ARBA" id="ARBA00022918"/>
    </source>
</evidence>
<evidence type="ECO:0000256" key="3">
    <source>
        <dbReference type="ARBA" id="ARBA00022759"/>
    </source>
</evidence>
<dbReference type="InterPro" id="IPR039537">
    <property type="entry name" value="Retrotran_Ty1/copia-like"/>
</dbReference>
<dbReference type="Gene3D" id="3.30.420.10">
    <property type="entry name" value="Ribonuclease H-like superfamily/Ribonuclease H"/>
    <property type="match status" value="1"/>
</dbReference>
<dbReference type="Gramene" id="C.cajan_41632.t">
    <property type="protein sequence ID" value="C.cajan_41632.t"/>
    <property type="gene ID" value="C.cajan_41632"/>
</dbReference>
<evidence type="ECO:0000313" key="11">
    <source>
        <dbReference type="Proteomes" id="UP000075243"/>
    </source>
</evidence>
<dbReference type="PANTHER" id="PTHR42648">
    <property type="entry name" value="TRANSPOSASE, PUTATIVE-RELATED"/>
    <property type="match status" value="1"/>
</dbReference>
<evidence type="ECO:0000256" key="6">
    <source>
        <dbReference type="ARBA" id="ARBA00022908"/>
    </source>
</evidence>
<evidence type="ECO:0000256" key="5">
    <source>
        <dbReference type="ARBA" id="ARBA00022842"/>
    </source>
</evidence>
<reference evidence="10" key="1">
    <citation type="journal article" date="2012" name="Nat. Biotechnol.">
        <title>Draft genome sequence of pigeonpea (Cajanus cajan), an orphan legume crop of resource-poor farmers.</title>
        <authorList>
            <person name="Varshney R.K."/>
            <person name="Chen W."/>
            <person name="Li Y."/>
            <person name="Bharti A.K."/>
            <person name="Saxena R.K."/>
            <person name="Schlueter J.A."/>
            <person name="Donoghue M.T."/>
            <person name="Azam S."/>
            <person name="Fan G."/>
            <person name="Whaley A.M."/>
            <person name="Farmer A.D."/>
            <person name="Sheridan J."/>
            <person name="Iwata A."/>
            <person name="Tuteja R."/>
            <person name="Penmetsa R.V."/>
            <person name="Wu W."/>
            <person name="Upadhyaya H.D."/>
            <person name="Yang S.P."/>
            <person name="Shah T."/>
            <person name="Saxena K.B."/>
            <person name="Michael T."/>
            <person name="McCombie W.R."/>
            <person name="Yang B."/>
            <person name="Zhang G."/>
            <person name="Yang H."/>
            <person name="Wang J."/>
            <person name="Spillane C."/>
            <person name="Cook D.R."/>
            <person name="May G.D."/>
            <person name="Xu X."/>
            <person name="Jackson S.A."/>
        </authorList>
    </citation>
    <scope>NUCLEOTIDE SEQUENCE [LARGE SCALE GENOMIC DNA]</scope>
</reference>
<dbReference type="GO" id="GO:0006310">
    <property type="term" value="P:DNA recombination"/>
    <property type="evidence" value="ECO:0007669"/>
    <property type="project" value="UniProtKB-KW"/>
</dbReference>
<dbReference type="GO" id="GO:0015074">
    <property type="term" value="P:DNA integration"/>
    <property type="evidence" value="ECO:0007669"/>
    <property type="project" value="UniProtKB-KW"/>
</dbReference>
<dbReference type="SUPFAM" id="SSF53098">
    <property type="entry name" value="Ribonuclease H-like"/>
    <property type="match status" value="1"/>
</dbReference>
<dbReference type="GO" id="GO:0003676">
    <property type="term" value="F:nucleic acid binding"/>
    <property type="evidence" value="ECO:0007669"/>
    <property type="project" value="InterPro"/>
</dbReference>
<dbReference type="Pfam" id="PF14223">
    <property type="entry name" value="Retrotran_gag_2"/>
    <property type="match status" value="1"/>
</dbReference>